<keyword evidence="6" id="KW-0539">Nucleus</keyword>
<accession>A0A8E2JCH2</accession>
<keyword evidence="11" id="KW-1185">Reference proteome</keyword>
<keyword evidence="4 7" id="KW-0863">Zinc-finger</keyword>
<dbReference type="GO" id="GO:0000981">
    <property type="term" value="F:DNA-binding transcription factor activity, RNA polymerase II-specific"/>
    <property type="evidence" value="ECO:0007669"/>
    <property type="project" value="TreeGrafter"/>
</dbReference>
<feature type="compositionally biased region" description="Polar residues" evidence="8">
    <location>
        <begin position="523"/>
        <end position="535"/>
    </location>
</feature>
<evidence type="ECO:0000256" key="5">
    <source>
        <dbReference type="ARBA" id="ARBA00022833"/>
    </source>
</evidence>
<dbReference type="OrthoDB" id="3945089at2759"/>
<dbReference type="Gene3D" id="3.30.160.60">
    <property type="entry name" value="Classic Zinc Finger"/>
    <property type="match status" value="1"/>
</dbReference>
<dbReference type="SUPFAM" id="SSF57667">
    <property type="entry name" value="beta-beta-alpha zinc fingers"/>
    <property type="match status" value="1"/>
</dbReference>
<evidence type="ECO:0000256" key="6">
    <source>
        <dbReference type="ARBA" id="ARBA00023242"/>
    </source>
</evidence>
<keyword evidence="3" id="KW-0677">Repeat</keyword>
<keyword evidence="2" id="KW-0479">Metal-binding</keyword>
<proteinExistence type="predicted"/>
<dbReference type="Proteomes" id="UP000250266">
    <property type="component" value="Unassembled WGS sequence"/>
</dbReference>
<evidence type="ECO:0000256" key="3">
    <source>
        <dbReference type="ARBA" id="ARBA00022737"/>
    </source>
</evidence>
<dbReference type="PROSITE" id="PS50157">
    <property type="entry name" value="ZINC_FINGER_C2H2_2"/>
    <property type="match status" value="2"/>
</dbReference>
<protein>
    <recommendedName>
        <fullName evidence="9">C2H2-type domain-containing protein</fullName>
    </recommendedName>
</protein>
<dbReference type="GO" id="GO:0005634">
    <property type="term" value="C:nucleus"/>
    <property type="evidence" value="ECO:0007669"/>
    <property type="project" value="UniProtKB-SubCell"/>
</dbReference>
<dbReference type="InterPro" id="IPR050527">
    <property type="entry name" value="Snail/Krueppel_Znf"/>
</dbReference>
<keyword evidence="5" id="KW-0862">Zinc</keyword>
<dbReference type="AlphaFoldDB" id="A0A8E2JCH2"/>
<dbReference type="EMBL" id="KV745132">
    <property type="protein sequence ID" value="OCK77373.1"/>
    <property type="molecule type" value="Genomic_DNA"/>
</dbReference>
<sequence>MADNSLLSSSTLFNTNLIPPVKRSLSGGRARPNPRYIARPHLTHTRLPHDPPIASPWSSTPSMVLAVALGMENYHRFFREYQVGEIMKGYELAQDSELFGVLRRFTIEDIMLALKFSNDGALDFFEAFKDFRGSELLQCREAIVGDLGSRKVDGCRDSGYESRPPSEFRDSICSTIPLSESSRSSLGLTNYATSQPQQLDLQSDNGALTLSGSMKQSPFGDSLVDPKIGLQPPQTLFDPPTESSLLSPLDTMRITQARLFECMYCAKDFVRYGDCLNHEENQHSQRKEWICPHCSQPFKSKGGYDRHHRNHGCEKCTLSQRVITLSGPKRACACPYCGKLFEGVCSFGDRSTHVELAHYKGKQRKTRSDLDYTAMIKSLLQQKSLSESWNELIANKRGITLSWSAGNCRTLLEDLEFGNFPKGVQAHVQKVYEQATKSSLPAKASSFLSNHSSSEEFSLVPACFQVNDGIDALEDLSKESRLDYDRKTSQQPVLNDGDLFVIESGTNDNEIVAGSRQVHSFVHSGTNPFEQSGISRPSPKPCSADSKLPVREKPRRSGPFSYASPVPEGDIFMGFQTRSIDTQGFLQDSNRLDGDEIVGDWSETTPAAQSSCFAGLGDPFARMEDLATEHFLSFSQDKLYNNNCSWIPWEDSLPPSLRKLSTRTSLPPNIPLPLPPSSSRSLDIKASTLRHIKDTSTNSLPH</sequence>
<evidence type="ECO:0000256" key="7">
    <source>
        <dbReference type="PROSITE-ProRule" id="PRU00042"/>
    </source>
</evidence>
<dbReference type="InterPro" id="IPR036236">
    <property type="entry name" value="Znf_C2H2_sf"/>
</dbReference>
<feature type="domain" description="C2H2-type" evidence="9">
    <location>
        <begin position="289"/>
        <end position="316"/>
    </location>
</feature>
<reference evidence="10 11" key="1">
    <citation type="journal article" date="2016" name="Nat. Commun.">
        <title>Ectomycorrhizal ecology is imprinted in the genome of the dominant symbiotic fungus Cenococcum geophilum.</title>
        <authorList>
            <consortium name="DOE Joint Genome Institute"/>
            <person name="Peter M."/>
            <person name="Kohler A."/>
            <person name="Ohm R.A."/>
            <person name="Kuo A."/>
            <person name="Krutzmann J."/>
            <person name="Morin E."/>
            <person name="Arend M."/>
            <person name="Barry K.W."/>
            <person name="Binder M."/>
            <person name="Choi C."/>
            <person name="Clum A."/>
            <person name="Copeland A."/>
            <person name="Grisel N."/>
            <person name="Haridas S."/>
            <person name="Kipfer T."/>
            <person name="LaButti K."/>
            <person name="Lindquist E."/>
            <person name="Lipzen A."/>
            <person name="Maire R."/>
            <person name="Meier B."/>
            <person name="Mihaltcheva S."/>
            <person name="Molinier V."/>
            <person name="Murat C."/>
            <person name="Poggeler S."/>
            <person name="Quandt C.A."/>
            <person name="Sperisen C."/>
            <person name="Tritt A."/>
            <person name="Tisserant E."/>
            <person name="Crous P.W."/>
            <person name="Henrissat B."/>
            <person name="Nehls U."/>
            <person name="Egli S."/>
            <person name="Spatafora J.W."/>
            <person name="Grigoriev I.V."/>
            <person name="Martin F.M."/>
        </authorList>
    </citation>
    <scope>NUCLEOTIDE SEQUENCE [LARGE SCALE GENOMIC DNA]</scope>
    <source>
        <strain evidence="10 11">CBS 459.81</strain>
    </source>
</reference>
<dbReference type="PROSITE" id="PS00028">
    <property type="entry name" value="ZINC_FINGER_C2H2_1"/>
    <property type="match status" value="2"/>
</dbReference>
<dbReference type="PANTHER" id="PTHR24388:SF54">
    <property type="entry name" value="PROTEIN ESCARGOT"/>
    <property type="match status" value="1"/>
</dbReference>
<dbReference type="GO" id="GO:0000978">
    <property type="term" value="F:RNA polymerase II cis-regulatory region sequence-specific DNA binding"/>
    <property type="evidence" value="ECO:0007669"/>
    <property type="project" value="TreeGrafter"/>
</dbReference>
<dbReference type="InterPro" id="IPR013087">
    <property type="entry name" value="Znf_C2H2_type"/>
</dbReference>
<dbReference type="GO" id="GO:0008270">
    <property type="term" value="F:zinc ion binding"/>
    <property type="evidence" value="ECO:0007669"/>
    <property type="project" value="UniProtKB-KW"/>
</dbReference>
<evidence type="ECO:0000313" key="11">
    <source>
        <dbReference type="Proteomes" id="UP000250266"/>
    </source>
</evidence>
<evidence type="ECO:0000259" key="9">
    <source>
        <dbReference type="PROSITE" id="PS50157"/>
    </source>
</evidence>
<dbReference type="SMART" id="SM00355">
    <property type="entry name" value="ZnF_C2H2"/>
    <property type="match status" value="3"/>
</dbReference>
<name>A0A8E2JCH2_9PEZI</name>
<dbReference type="PANTHER" id="PTHR24388">
    <property type="entry name" value="ZINC FINGER PROTEIN"/>
    <property type="match status" value="1"/>
</dbReference>
<feature type="domain" description="C2H2-type" evidence="9">
    <location>
        <begin position="260"/>
        <end position="288"/>
    </location>
</feature>
<organism evidence="10 11">
    <name type="scientific">Lepidopterella palustris CBS 459.81</name>
    <dbReference type="NCBI Taxonomy" id="1314670"/>
    <lineage>
        <taxon>Eukaryota</taxon>
        <taxon>Fungi</taxon>
        <taxon>Dikarya</taxon>
        <taxon>Ascomycota</taxon>
        <taxon>Pezizomycotina</taxon>
        <taxon>Dothideomycetes</taxon>
        <taxon>Pleosporomycetidae</taxon>
        <taxon>Mytilinidiales</taxon>
        <taxon>Argynnaceae</taxon>
        <taxon>Lepidopterella</taxon>
    </lineage>
</organism>
<evidence type="ECO:0000256" key="4">
    <source>
        <dbReference type="ARBA" id="ARBA00022771"/>
    </source>
</evidence>
<evidence type="ECO:0000256" key="2">
    <source>
        <dbReference type="ARBA" id="ARBA00022723"/>
    </source>
</evidence>
<feature type="region of interest" description="Disordered" evidence="8">
    <location>
        <begin position="523"/>
        <end position="563"/>
    </location>
</feature>
<evidence type="ECO:0000313" key="10">
    <source>
        <dbReference type="EMBL" id="OCK77373.1"/>
    </source>
</evidence>
<evidence type="ECO:0000256" key="8">
    <source>
        <dbReference type="SAM" id="MobiDB-lite"/>
    </source>
</evidence>
<gene>
    <name evidence="10" type="ORF">K432DRAFT_445373</name>
</gene>
<evidence type="ECO:0000256" key="1">
    <source>
        <dbReference type="ARBA" id="ARBA00004123"/>
    </source>
</evidence>
<comment type="subcellular location">
    <subcellularLocation>
        <location evidence="1">Nucleus</location>
    </subcellularLocation>
</comment>